<comment type="similarity">
    <text evidence="3 11 13">Belongs to the peptidase S33 family.</text>
</comment>
<dbReference type="NCBIfam" id="TIGR01249">
    <property type="entry name" value="pro_imino_pep_1"/>
    <property type="match status" value="1"/>
</dbReference>
<feature type="active site" description="Nucleophile" evidence="12">
    <location>
        <position position="110"/>
    </location>
</feature>
<dbReference type="AlphaFoldDB" id="A0A4R6UQL3"/>
<dbReference type="Gene3D" id="3.40.50.1820">
    <property type="entry name" value="alpha/beta hydrolase"/>
    <property type="match status" value="1"/>
</dbReference>
<proteinExistence type="inferred from homology"/>
<keyword evidence="16" id="KW-1185">Reference proteome</keyword>
<dbReference type="Pfam" id="PF00561">
    <property type="entry name" value="Abhydrolase_1"/>
    <property type="match status" value="1"/>
</dbReference>
<evidence type="ECO:0000256" key="9">
    <source>
        <dbReference type="ARBA" id="ARBA00022801"/>
    </source>
</evidence>
<evidence type="ECO:0000313" key="16">
    <source>
        <dbReference type="Proteomes" id="UP000295375"/>
    </source>
</evidence>
<evidence type="ECO:0000256" key="8">
    <source>
        <dbReference type="ARBA" id="ARBA00022670"/>
    </source>
</evidence>
<accession>A0A4R6UQL3</accession>
<dbReference type="GO" id="GO:0006508">
    <property type="term" value="P:proteolysis"/>
    <property type="evidence" value="ECO:0007669"/>
    <property type="project" value="UniProtKB-KW"/>
</dbReference>
<dbReference type="EC" id="3.4.11.5" evidence="4 11"/>
<evidence type="ECO:0000256" key="6">
    <source>
        <dbReference type="ARBA" id="ARBA00022438"/>
    </source>
</evidence>
<dbReference type="SUPFAM" id="SSF53474">
    <property type="entry name" value="alpha/beta-Hydrolases"/>
    <property type="match status" value="1"/>
</dbReference>
<sequence>MLSLFPEIRPYHEGRLPVSDGHTLFYEQSGDPHGLPVIVLHGGPGAGCQPMQRRFFDPRHYRIILFDQRGSGRSTPHASVTNNTTADLLNDIEALREHLKLENMVLFGGSFGSTQALLYAQRHPDRVAGIITRGVYLARQCDIDWYFGGGAAQIFPDAYAEFARHIPEDERHDVIAAYHRRLQGQDEIARLAAARAWGQFAARMRSLNDNNHMREQYMDPHRALSVARIANHYVTHQYFLKPNEVLDNAEKLGDIPGILVHGRYDIVSPLAAAWELQKRWPGSELQIIRGAGHVASEAPTVDALIRAGREMYRQLTKTLPDAAD</sequence>
<evidence type="ECO:0000259" key="14">
    <source>
        <dbReference type="Pfam" id="PF00561"/>
    </source>
</evidence>
<dbReference type="OrthoDB" id="9796770at2"/>
<keyword evidence="7 11" id="KW-0963">Cytoplasm</keyword>
<comment type="catalytic activity">
    <reaction evidence="1 11 13">
        <text>Release of N-terminal proline from a peptide.</text>
        <dbReference type="EC" id="3.4.11.5"/>
    </reaction>
</comment>
<evidence type="ECO:0000256" key="1">
    <source>
        <dbReference type="ARBA" id="ARBA00001585"/>
    </source>
</evidence>
<keyword evidence="8 11" id="KW-0645">Protease</keyword>
<dbReference type="GO" id="GO:0005737">
    <property type="term" value="C:cytoplasm"/>
    <property type="evidence" value="ECO:0007669"/>
    <property type="project" value="UniProtKB-SubCell"/>
</dbReference>
<gene>
    <name evidence="15" type="ORF">EV696_104254</name>
</gene>
<feature type="active site" evidence="12">
    <location>
        <position position="265"/>
    </location>
</feature>
<evidence type="ECO:0000256" key="2">
    <source>
        <dbReference type="ARBA" id="ARBA00004496"/>
    </source>
</evidence>
<evidence type="ECO:0000256" key="7">
    <source>
        <dbReference type="ARBA" id="ARBA00022490"/>
    </source>
</evidence>
<name>A0A4R6UQL3_9GAMM</name>
<dbReference type="RefSeq" id="WP_133589234.1">
    <property type="nucleotide sequence ID" value="NZ_CP037953.1"/>
</dbReference>
<feature type="active site" description="Proton donor" evidence="12">
    <location>
        <position position="293"/>
    </location>
</feature>
<dbReference type="PANTHER" id="PTHR43722:SF1">
    <property type="entry name" value="PROLINE IMINOPEPTIDASE"/>
    <property type="match status" value="1"/>
</dbReference>
<dbReference type="Proteomes" id="UP000295375">
    <property type="component" value="Unassembled WGS sequence"/>
</dbReference>
<dbReference type="EMBL" id="SNYM01000004">
    <property type="protein sequence ID" value="TDQ49548.1"/>
    <property type="molecule type" value="Genomic_DNA"/>
</dbReference>
<organism evidence="15 16">
    <name type="scientific">Permianibacter aggregans</name>
    <dbReference type="NCBI Taxonomy" id="1510150"/>
    <lineage>
        <taxon>Bacteria</taxon>
        <taxon>Pseudomonadati</taxon>
        <taxon>Pseudomonadota</taxon>
        <taxon>Gammaproteobacteria</taxon>
        <taxon>Pseudomonadales</taxon>
        <taxon>Pseudomonadaceae</taxon>
        <taxon>Permianibacter</taxon>
    </lineage>
</organism>
<evidence type="ECO:0000256" key="12">
    <source>
        <dbReference type="PIRSR" id="PIRSR006431-1"/>
    </source>
</evidence>
<evidence type="ECO:0000256" key="13">
    <source>
        <dbReference type="RuleBase" id="RU003421"/>
    </source>
</evidence>
<comment type="caution">
    <text evidence="15">The sequence shown here is derived from an EMBL/GenBank/DDBJ whole genome shotgun (WGS) entry which is preliminary data.</text>
</comment>
<dbReference type="GO" id="GO:0004177">
    <property type="term" value="F:aminopeptidase activity"/>
    <property type="evidence" value="ECO:0007669"/>
    <property type="project" value="UniProtKB-UniRule"/>
</dbReference>
<evidence type="ECO:0000256" key="3">
    <source>
        <dbReference type="ARBA" id="ARBA00010088"/>
    </source>
</evidence>
<protein>
    <recommendedName>
        <fullName evidence="5 11">Proline iminopeptidase</fullName>
        <shortName evidence="11">PIP</shortName>
        <ecNumber evidence="4 11">3.4.11.5</ecNumber>
    </recommendedName>
    <alternativeName>
        <fullName evidence="10 11">Prolyl aminopeptidase</fullName>
    </alternativeName>
</protein>
<dbReference type="InterPro" id="IPR002410">
    <property type="entry name" value="Peptidase_S33"/>
</dbReference>
<evidence type="ECO:0000256" key="5">
    <source>
        <dbReference type="ARBA" id="ARBA00021843"/>
    </source>
</evidence>
<reference evidence="15 16" key="1">
    <citation type="submission" date="2019-03" db="EMBL/GenBank/DDBJ databases">
        <title>Genomic Encyclopedia of Type Strains, Phase IV (KMG-IV): sequencing the most valuable type-strain genomes for metagenomic binning, comparative biology and taxonomic classification.</title>
        <authorList>
            <person name="Goeker M."/>
        </authorList>
    </citation>
    <scope>NUCLEOTIDE SEQUENCE [LARGE SCALE GENOMIC DNA]</scope>
    <source>
        <strain evidence="15 16">DSM 103792</strain>
    </source>
</reference>
<dbReference type="InterPro" id="IPR005944">
    <property type="entry name" value="Pro_iminopeptidase"/>
</dbReference>
<evidence type="ECO:0000256" key="11">
    <source>
        <dbReference type="PIRNR" id="PIRNR006431"/>
    </source>
</evidence>
<evidence type="ECO:0000256" key="4">
    <source>
        <dbReference type="ARBA" id="ARBA00012568"/>
    </source>
</evidence>
<dbReference type="PANTHER" id="PTHR43722">
    <property type="entry name" value="PROLINE IMINOPEPTIDASE"/>
    <property type="match status" value="1"/>
</dbReference>
<comment type="subcellular location">
    <subcellularLocation>
        <location evidence="2 11">Cytoplasm</location>
    </subcellularLocation>
</comment>
<dbReference type="PRINTS" id="PR00111">
    <property type="entry name" value="ABHYDROLASE"/>
</dbReference>
<keyword evidence="6 11" id="KW-0031">Aminopeptidase</keyword>
<evidence type="ECO:0000313" key="15">
    <source>
        <dbReference type="EMBL" id="TDQ49548.1"/>
    </source>
</evidence>
<keyword evidence="9 11" id="KW-0378">Hydrolase</keyword>
<dbReference type="PRINTS" id="PR00793">
    <property type="entry name" value="PROAMNOPTASE"/>
</dbReference>
<dbReference type="InterPro" id="IPR029058">
    <property type="entry name" value="AB_hydrolase_fold"/>
</dbReference>
<dbReference type="InterPro" id="IPR000073">
    <property type="entry name" value="AB_hydrolase_1"/>
</dbReference>
<evidence type="ECO:0000256" key="10">
    <source>
        <dbReference type="ARBA" id="ARBA00029605"/>
    </source>
</evidence>
<dbReference type="PIRSF" id="PIRSF006431">
    <property type="entry name" value="Pept_S33"/>
    <property type="match status" value="1"/>
</dbReference>
<feature type="domain" description="AB hydrolase-1" evidence="14">
    <location>
        <begin position="36"/>
        <end position="295"/>
    </location>
</feature>